<dbReference type="Proteomes" id="UP001239445">
    <property type="component" value="Unassembled WGS sequence"/>
</dbReference>
<dbReference type="Pfam" id="PF26118">
    <property type="entry name" value="DUF8035"/>
    <property type="match status" value="1"/>
</dbReference>
<proteinExistence type="predicted"/>
<organism evidence="3 4">
    <name type="scientific">Echria macrotheca</name>
    <dbReference type="NCBI Taxonomy" id="438768"/>
    <lineage>
        <taxon>Eukaryota</taxon>
        <taxon>Fungi</taxon>
        <taxon>Dikarya</taxon>
        <taxon>Ascomycota</taxon>
        <taxon>Pezizomycotina</taxon>
        <taxon>Sordariomycetes</taxon>
        <taxon>Sordariomycetidae</taxon>
        <taxon>Sordariales</taxon>
        <taxon>Schizotheciaceae</taxon>
        <taxon>Echria</taxon>
    </lineage>
</organism>
<keyword evidence="4" id="KW-1185">Reference proteome</keyword>
<dbReference type="InterPro" id="IPR058348">
    <property type="entry name" value="DUF8035"/>
</dbReference>
<dbReference type="EMBL" id="MU839833">
    <property type="protein sequence ID" value="KAK1755518.1"/>
    <property type="molecule type" value="Genomic_DNA"/>
</dbReference>
<accession>A0AAJ0F9M2</accession>
<feature type="compositionally biased region" description="Basic residues" evidence="1">
    <location>
        <begin position="224"/>
        <end position="242"/>
    </location>
</feature>
<feature type="region of interest" description="Disordered" evidence="1">
    <location>
        <begin position="25"/>
        <end position="268"/>
    </location>
</feature>
<gene>
    <name evidence="3" type="ORF">QBC47DRAFT_422748</name>
</gene>
<reference evidence="3" key="1">
    <citation type="submission" date="2023-06" db="EMBL/GenBank/DDBJ databases">
        <title>Genome-scale phylogeny and comparative genomics of the fungal order Sordariales.</title>
        <authorList>
            <consortium name="Lawrence Berkeley National Laboratory"/>
            <person name="Hensen N."/>
            <person name="Bonometti L."/>
            <person name="Westerberg I."/>
            <person name="Brannstrom I.O."/>
            <person name="Guillou S."/>
            <person name="Cros-Aarteil S."/>
            <person name="Calhoun S."/>
            <person name="Haridas S."/>
            <person name="Kuo A."/>
            <person name="Mondo S."/>
            <person name="Pangilinan J."/>
            <person name="Riley R."/>
            <person name="Labutti K."/>
            <person name="Andreopoulos B."/>
            <person name="Lipzen A."/>
            <person name="Chen C."/>
            <person name="Yanf M."/>
            <person name="Daum C."/>
            <person name="Ng V."/>
            <person name="Clum A."/>
            <person name="Steindorff A."/>
            <person name="Ohm R."/>
            <person name="Martin F."/>
            <person name="Silar P."/>
            <person name="Natvig D."/>
            <person name="Lalanne C."/>
            <person name="Gautier V."/>
            <person name="Ament-Velasquez S.L."/>
            <person name="Kruys A."/>
            <person name="Hutchinson M.I."/>
            <person name="Powell A.J."/>
            <person name="Barry K."/>
            <person name="Miller A.N."/>
            <person name="Grigoriev I.V."/>
            <person name="Debuchy R."/>
            <person name="Gladieux P."/>
            <person name="Thoren M.H."/>
            <person name="Johannesson H."/>
        </authorList>
    </citation>
    <scope>NUCLEOTIDE SEQUENCE</scope>
    <source>
        <strain evidence="3">PSN4</strain>
    </source>
</reference>
<evidence type="ECO:0000313" key="3">
    <source>
        <dbReference type="EMBL" id="KAK1755518.1"/>
    </source>
</evidence>
<feature type="compositionally biased region" description="Basic and acidic residues" evidence="1">
    <location>
        <begin position="142"/>
        <end position="165"/>
    </location>
</feature>
<evidence type="ECO:0000256" key="1">
    <source>
        <dbReference type="SAM" id="MobiDB-lite"/>
    </source>
</evidence>
<evidence type="ECO:0000259" key="2">
    <source>
        <dbReference type="Pfam" id="PF26118"/>
    </source>
</evidence>
<sequence>MDYRSSVPELSRDRDRWDRDRFSYEQDRDRERDRFSEVRKRFEEQDDRGYDRPPRVPSRPPVRDPSERRPRRYDEEEDDILIRERRQVRYDDEPKFPRRRLSPDSEFERRLMIQRERERYRSPSPPRRRPGPPLRRQSSLDTFDRKPTRHFERDFSPPSRRDDYRIPPNVPIPLPRSKALPPPRVYAEREREFYEDIQISDPHRFGDDDFHPPERVREKEIIRERRRRSRSRSSRGTSRRSRSSSTSSSSTSGGTTITARSEYPKKGKTRIPARLVSKRALIEIGYPYTEEGNVIIVQKALGQQNIDDLLKLSDEYKKSELEILAARSSAGDIVEERRVEFVDVAPAHTHTQTMVVAAPPPPAAAPAPAPVEVVKTAVIRDVSPARSYTTTSYDSTTSYDTTTTGTSTTTATTVGPVVVDTRYPGYPGHPGYAGYPGGGEIVLAERPHRHHSRSRTRHGRHGSRDVVRAERLSTGELVLYEEEIERIEEPSKGVRIEKDRKGRMSIRVPKHR</sequence>
<protein>
    <recommendedName>
        <fullName evidence="2">DUF8035 domain-containing protein</fullName>
    </recommendedName>
</protein>
<feature type="compositionally biased region" description="Basic and acidic residues" evidence="1">
    <location>
        <begin position="61"/>
        <end position="121"/>
    </location>
</feature>
<feature type="compositionally biased region" description="Basic and acidic residues" evidence="1">
    <location>
        <begin position="25"/>
        <end position="54"/>
    </location>
</feature>
<feature type="compositionally biased region" description="Pro residues" evidence="1">
    <location>
        <begin position="168"/>
        <end position="184"/>
    </location>
</feature>
<dbReference type="AlphaFoldDB" id="A0AAJ0F9M2"/>
<feature type="region of interest" description="Disordered" evidence="1">
    <location>
        <begin position="388"/>
        <end position="409"/>
    </location>
</feature>
<comment type="caution">
    <text evidence="3">The sequence shown here is derived from an EMBL/GenBank/DDBJ whole genome shotgun (WGS) entry which is preliminary data.</text>
</comment>
<feature type="domain" description="DUF8035" evidence="2">
    <location>
        <begin position="265"/>
        <end position="318"/>
    </location>
</feature>
<name>A0AAJ0F9M2_9PEZI</name>
<feature type="compositionally biased region" description="Basic and acidic residues" evidence="1">
    <location>
        <begin position="201"/>
        <end position="223"/>
    </location>
</feature>
<evidence type="ECO:0000313" key="4">
    <source>
        <dbReference type="Proteomes" id="UP001239445"/>
    </source>
</evidence>
<feature type="compositionally biased region" description="Low complexity" evidence="1">
    <location>
        <begin position="243"/>
        <end position="256"/>
    </location>
</feature>